<name>A0A9W6XC71_9STRA</name>
<organism evidence="1 2">
    <name type="scientific">Phytophthora fragariaefolia</name>
    <dbReference type="NCBI Taxonomy" id="1490495"/>
    <lineage>
        <taxon>Eukaryota</taxon>
        <taxon>Sar</taxon>
        <taxon>Stramenopiles</taxon>
        <taxon>Oomycota</taxon>
        <taxon>Peronosporomycetes</taxon>
        <taxon>Peronosporales</taxon>
        <taxon>Peronosporaceae</taxon>
        <taxon>Phytophthora</taxon>
    </lineage>
</organism>
<keyword evidence="2" id="KW-1185">Reference proteome</keyword>
<sequence>MGAKAGAQNIPCQSQVCGLRKVSGYVRYREDGTSDDRGGSRRVPKKGYKYRSDRHLNRAIRSTSDPDPDRYGAIISSTPSNSMSSVGTVISAHRITETSYVFEMQQKLHPVFKSPRNNLNAVILKVCQQHGDNGLTSCAKREKVHHRIRDQLRAALTRVVDPHDMPDPIASMEPVYYDELEAMLAPRILWMICWQTLFRVPRNMKSRNNKLKLFKVNSSAPYPVARHGKLCRQHGLLKYGTGTVARLPAAYVHFAAFIAAAPSLPKLTVTSCKT</sequence>
<accession>A0A9W6XC71</accession>
<evidence type="ECO:0000313" key="2">
    <source>
        <dbReference type="Proteomes" id="UP001165121"/>
    </source>
</evidence>
<dbReference type="AlphaFoldDB" id="A0A9W6XC71"/>
<reference evidence="1" key="1">
    <citation type="submission" date="2023-04" db="EMBL/GenBank/DDBJ databases">
        <title>Phytophthora fragariaefolia NBRC 109709.</title>
        <authorList>
            <person name="Ichikawa N."/>
            <person name="Sato H."/>
            <person name="Tonouchi N."/>
        </authorList>
    </citation>
    <scope>NUCLEOTIDE SEQUENCE</scope>
    <source>
        <strain evidence="1">NBRC 109709</strain>
    </source>
</reference>
<proteinExistence type="predicted"/>
<dbReference type="EMBL" id="BSXT01000876">
    <property type="protein sequence ID" value="GMF35583.1"/>
    <property type="molecule type" value="Genomic_DNA"/>
</dbReference>
<comment type="caution">
    <text evidence="1">The sequence shown here is derived from an EMBL/GenBank/DDBJ whole genome shotgun (WGS) entry which is preliminary data.</text>
</comment>
<gene>
    <name evidence="1" type="ORF">Pfra01_000945800</name>
</gene>
<evidence type="ECO:0000313" key="1">
    <source>
        <dbReference type="EMBL" id="GMF35583.1"/>
    </source>
</evidence>
<dbReference type="Proteomes" id="UP001165121">
    <property type="component" value="Unassembled WGS sequence"/>
</dbReference>
<protein>
    <submittedName>
        <fullName evidence="1">Unnamed protein product</fullName>
    </submittedName>
</protein>